<dbReference type="PANTHER" id="PTHR11552:SF147">
    <property type="entry name" value="CHOLINE DEHYDROGENASE, MITOCHONDRIAL"/>
    <property type="match status" value="1"/>
</dbReference>
<evidence type="ECO:0000256" key="3">
    <source>
        <dbReference type="ARBA" id="ARBA00022630"/>
    </source>
</evidence>
<name>A0A318S7H7_9DEIO</name>
<dbReference type="SUPFAM" id="SSF51905">
    <property type="entry name" value="FAD/NAD(P)-binding domain"/>
    <property type="match status" value="1"/>
</dbReference>
<evidence type="ECO:0000256" key="4">
    <source>
        <dbReference type="ARBA" id="ARBA00022827"/>
    </source>
</evidence>
<proteinExistence type="inferred from homology"/>
<comment type="similarity">
    <text evidence="2">Belongs to the GMC oxidoreductase family.</text>
</comment>
<organism evidence="6 7">
    <name type="scientific">Deinococcus yavapaiensis KR-236</name>
    <dbReference type="NCBI Taxonomy" id="694435"/>
    <lineage>
        <taxon>Bacteria</taxon>
        <taxon>Thermotogati</taxon>
        <taxon>Deinococcota</taxon>
        <taxon>Deinococci</taxon>
        <taxon>Deinococcales</taxon>
        <taxon>Deinococcaceae</taxon>
        <taxon>Deinococcus</taxon>
    </lineage>
</organism>
<evidence type="ECO:0000313" key="6">
    <source>
        <dbReference type="EMBL" id="PYE54797.1"/>
    </source>
</evidence>
<dbReference type="PANTHER" id="PTHR11552">
    <property type="entry name" value="GLUCOSE-METHANOL-CHOLINE GMC OXIDOREDUCTASE"/>
    <property type="match status" value="1"/>
</dbReference>
<keyword evidence="4" id="KW-0274">FAD</keyword>
<dbReference type="GO" id="GO:0050660">
    <property type="term" value="F:flavin adenine dinucleotide binding"/>
    <property type="evidence" value="ECO:0007669"/>
    <property type="project" value="InterPro"/>
</dbReference>
<dbReference type="InterPro" id="IPR036188">
    <property type="entry name" value="FAD/NAD-bd_sf"/>
</dbReference>
<gene>
    <name evidence="6" type="ORF">DES52_10467</name>
</gene>
<dbReference type="Pfam" id="PF05199">
    <property type="entry name" value="GMC_oxred_C"/>
    <property type="match status" value="1"/>
</dbReference>
<dbReference type="InterPro" id="IPR007867">
    <property type="entry name" value="GMC_OxRtase_C"/>
</dbReference>
<accession>A0A318S7H7</accession>
<comment type="caution">
    <text evidence="6">The sequence shown here is derived from an EMBL/GenBank/DDBJ whole genome shotgun (WGS) entry which is preliminary data.</text>
</comment>
<feature type="domain" description="Glucose-methanol-choline oxidoreductase N-terminal" evidence="5">
    <location>
        <begin position="257"/>
        <end position="271"/>
    </location>
</feature>
<dbReference type="InterPro" id="IPR012132">
    <property type="entry name" value="GMC_OxRdtase"/>
</dbReference>
<sequence length="519" mass="55791">MTARQEFDYIVVGTGAGGSVLANRLSEDASARVLVLEGGTRDVPDNVHIPSLWYTLLGSAVDYGYTTVPQPGLGGRQVYEPRGRLIGGSSNFYIMMHIRGHASDYDNWAYNGAPGWSYQDVLPYFKKLEDQEDDTSPWAGHGGMIRLQNAGLHGPNPTSQAFIDAGLELGYPRTEDFNGPQMDGVGWHHVNIKDGQRHGALRAYLLPALERPNLTLLTDAPATRLLFEGKRCIGVEYDRGGERQQAFASAEVIVCGGAIESPKLLMLSGIGHPDQLGAHGIDTVAALPGVGENFHNHVLTGVIQECGPAVPPPNQNLSEAALFLRSDRGWPAPDLQIAFVHVPFNIIVGQGHPNSVSILPGVVRPLSRGWIRLASADPLAKPLVNPNYLGVEADLERLVLAVKISRDLFATRALSGWVKDELMPGADVRTDEQLRAWVKQTADSYHHQAGSCKMGLDDLSVVGPDLRVHGVQGLRIADASVMPAVPSGNCHAGIVMIAEKCADLIKGVKIKTAEAASHA</sequence>
<evidence type="ECO:0000256" key="1">
    <source>
        <dbReference type="ARBA" id="ARBA00001974"/>
    </source>
</evidence>
<dbReference type="InterPro" id="IPR000172">
    <property type="entry name" value="GMC_OxRdtase_N"/>
</dbReference>
<dbReference type="GO" id="GO:0008812">
    <property type="term" value="F:choline dehydrogenase activity"/>
    <property type="evidence" value="ECO:0007669"/>
    <property type="project" value="TreeGrafter"/>
</dbReference>
<reference evidence="6 7" key="1">
    <citation type="submission" date="2018-06" db="EMBL/GenBank/DDBJ databases">
        <title>Genomic Encyclopedia of Type Strains, Phase IV (KMG-IV): sequencing the most valuable type-strain genomes for metagenomic binning, comparative biology and taxonomic classification.</title>
        <authorList>
            <person name="Goeker M."/>
        </authorList>
    </citation>
    <scope>NUCLEOTIDE SEQUENCE [LARGE SCALE GENOMIC DNA]</scope>
    <source>
        <strain evidence="6 7">DSM 18048</strain>
    </source>
</reference>
<dbReference type="OrthoDB" id="9785276at2"/>
<protein>
    <submittedName>
        <fullName evidence="6">Choline dehydrogenase</fullName>
    </submittedName>
</protein>
<dbReference type="AlphaFoldDB" id="A0A318S7H7"/>
<dbReference type="PROSITE" id="PS00624">
    <property type="entry name" value="GMC_OXRED_2"/>
    <property type="match status" value="1"/>
</dbReference>
<dbReference type="SUPFAM" id="SSF54373">
    <property type="entry name" value="FAD-linked reductases, C-terminal domain"/>
    <property type="match status" value="1"/>
</dbReference>
<dbReference type="GO" id="GO:0016020">
    <property type="term" value="C:membrane"/>
    <property type="evidence" value="ECO:0007669"/>
    <property type="project" value="TreeGrafter"/>
</dbReference>
<dbReference type="Proteomes" id="UP000248326">
    <property type="component" value="Unassembled WGS sequence"/>
</dbReference>
<dbReference type="EMBL" id="QJSX01000004">
    <property type="protein sequence ID" value="PYE54797.1"/>
    <property type="molecule type" value="Genomic_DNA"/>
</dbReference>
<comment type="cofactor">
    <cofactor evidence="1">
        <name>FAD</name>
        <dbReference type="ChEBI" id="CHEBI:57692"/>
    </cofactor>
</comment>
<keyword evidence="3" id="KW-0285">Flavoprotein</keyword>
<evidence type="ECO:0000256" key="2">
    <source>
        <dbReference type="ARBA" id="ARBA00010790"/>
    </source>
</evidence>
<evidence type="ECO:0000259" key="5">
    <source>
        <dbReference type="PROSITE" id="PS00624"/>
    </source>
</evidence>
<dbReference type="RefSeq" id="WP_110885922.1">
    <property type="nucleotide sequence ID" value="NZ_QJSX01000004.1"/>
</dbReference>
<keyword evidence="7" id="KW-1185">Reference proteome</keyword>
<dbReference type="Gene3D" id="3.50.50.60">
    <property type="entry name" value="FAD/NAD(P)-binding domain"/>
    <property type="match status" value="1"/>
</dbReference>
<dbReference type="PIRSF" id="PIRSF000137">
    <property type="entry name" value="Alcohol_oxidase"/>
    <property type="match status" value="1"/>
</dbReference>
<dbReference type="Gene3D" id="3.30.560.10">
    <property type="entry name" value="Glucose Oxidase, domain 3"/>
    <property type="match status" value="1"/>
</dbReference>
<dbReference type="Pfam" id="PF00732">
    <property type="entry name" value="GMC_oxred_N"/>
    <property type="match status" value="1"/>
</dbReference>
<evidence type="ECO:0000313" key="7">
    <source>
        <dbReference type="Proteomes" id="UP000248326"/>
    </source>
</evidence>
<dbReference type="GO" id="GO:0019285">
    <property type="term" value="P:glycine betaine biosynthetic process from choline"/>
    <property type="evidence" value="ECO:0007669"/>
    <property type="project" value="TreeGrafter"/>
</dbReference>